<dbReference type="PANTHER" id="PTHR32444">
    <property type="entry name" value="BULB-TYPE LECTIN DOMAIN-CONTAINING PROTEIN"/>
    <property type="match status" value="1"/>
</dbReference>
<keyword evidence="4" id="KW-1185">Reference proteome</keyword>
<dbReference type="Proteomes" id="UP001632038">
    <property type="component" value="Unassembled WGS sequence"/>
</dbReference>
<keyword evidence="1" id="KW-1133">Transmembrane helix</keyword>
<dbReference type="InterPro" id="IPR003609">
    <property type="entry name" value="Pan_app"/>
</dbReference>
<dbReference type="PANTHER" id="PTHR32444:SF89">
    <property type="entry name" value="S GLYCOPROTEIN"/>
    <property type="match status" value="1"/>
</dbReference>
<gene>
    <name evidence="3" type="primary">DGD1_2</name>
    <name evidence="3" type="ORF">CASFOL_037169</name>
</gene>
<protein>
    <submittedName>
        <fullName evidence="3">Digalactosyldiacylglycerol synthase 1, chloroplastic</fullName>
        <ecNumber evidence="3">2.4.1.241</ecNumber>
    </submittedName>
</protein>
<dbReference type="EC" id="2.4.1.241" evidence="3"/>
<organism evidence="3 4">
    <name type="scientific">Castilleja foliolosa</name>
    <dbReference type="NCBI Taxonomy" id="1961234"/>
    <lineage>
        <taxon>Eukaryota</taxon>
        <taxon>Viridiplantae</taxon>
        <taxon>Streptophyta</taxon>
        <taxon>Embryophyta</taxon>
        <taxon>Tracheophyta</taxon>
        <taxon>Spermatophyta</taxon>
        <taxon>Magnoliopsida</taxon>
        <taxon>eudicotyledons</taxon>
        <taxon>Gunneridae</taxon>
        <taxon>Pentapetalae</taxon>
        <taxon>asterids</taxon>
        <taxon>lamiids</taxon>
        <taxon>Lamiales</taxon>
        <taxon>Orobanchaceae</taxon>
        <taxon>Pedicularideae</taxon>
        <taxon>Castillejinae</taxon>
        <taxon>Castilleja</taxon>
    </lineage>
</organism>
<comment type="caution">
    <text evidence="3">The sequence shown here is derived from an EMBL/GenBank/DDBJ whole genome shotgun (WGS) entry which is preliminary data.</text>
</comment>
<evidence type="ECO:0000256" key="1">
    <source>
        <dbReference type="SAM" id="Phobius"/>
    </source>
</evidence>
<evidence type="ECO:0000259" key="2">
    <source>
        <dbReference type="Pfam" id="PF08276"/>
    </source>
</evidence>
<dbReference type="CDD" id="cd01098">
    <property type="entry name" value="PAN_AP_plant"/>
    <property type="match status" value="1"/>
</dbReference>
<dbReference type="Pfam" id="PF08276">
    <property type="entry name" value="PAN_2"/>
    <property type="match status" value="1"/>
</dbReference>
<dbReference type="GO" id="GO:0046481">
    <property type="term" value="F:digalactosyldiacylglycerol synthase activity"/>
    <property type="evidence" value="ECO:0007669"/>
    <property type="project" value="UniProtKB-EC"/>
</dbReference>
<feature type="transmembrane region" description="Helical" evidence="1">
    <location>
        <begin position="12"/>
        <end position="33"/>
    </location>
</feature>
<evidence type="ECO:0000313" key="4">
    <source>
        <dbReference type="Proteomes" id="UP001632038"/>
    </source>
</evidence>
<feature type="domain" description="Apple" evidence="2">
    <location>
        <begin position="147"/>
        <end position="195"/>
    </location>
</feature>
<accession>A0ABD3BPM1</accession>
<reference evidence="4" key="1">
    <citation type="journal article" date="2024" name="IScience">
        <title>Strigolactones Initiate the Formation of Haustorium-like Structures in Castilleja.</title>
        <authorList>
            <person name="Buerger M."/>
            <person name="Peterson D."/>
            <person name="Chory J."/>
        </authorList>
    </citation>
    <scope>NUCLEOTIDE SEQUENCE [LARGE SCALE GENOMIC DNA]</scope>
</reference>
<dbReference type="AlphaFoldDB" id="A0ABD3BPM1"/>
<dbReference type="EMBL" id="JAVIJP010000070">
    <property type="protein sequence ID" value="KAL3618941.1"/>
    <property type="molecule type" value="Genomic_DNA"/>
</dbReference>
<keyword evidence="1" id="KW-0812">Transmembrane</keyword>
<evidence type="ECO:0000313" key="3">
    <source>
        <dbReference type="EMBL" id="KAL3618941.1"/>
    </source>
</evidence>
<sequence length="241" mass="27458">MPTWRVSLSKLITWHFFLLQLSLHIIIINTNFFSFKNLADRELENFLNSASKSPFSVPTITSSATLNPAPYTEIDFVKRLQPKLSEIRRVYLSPDFKFYRRPQIKIDLSAIKNAIASELGVEEDDGESFRRWRMRFKEKEREEGQFGFLKMSNVKLPESGVAFVDRRMGLDRCREMCRRNCSCRGYSDVDISGGGTVGAGFLVRDSCEPPAFDMEAVVHGGGQLGRKKIGVDDDDVEAELE</sequence>
<keyword evidence="3" id="KW-0808">Transferase</keyword>
<keyword evidence="1" id="KW-0472">Membrane</keyword>
<keyword evidence="3" id="KW-0328">Glycosyltransferase</keyword>
<proteinExistence type="predicted"/>
<name>A0ABD3BPM1_9LAMI</name>